<dbReference type="AlphaFoldDB" id="A0A0B8NRE3"/>
<keyword evidence="8" id="KW-1185">Reference proteome</keyword>
<comment type="subcellular location">
    <subcellularLocation>
        <location evidence="1">Membrane</location>
    </subcellularLocation>
</comment>
<comment type="caution">
    <text evidence="7">The sequence shown here is derived from an EMBL/GenBank/DDBJ whole genome shotgun (WGS) entry which is preliminary data.</text>
</comment>
<feature type="domain" description="TMEM205-like" evidence="6">
    <location>
        <begin position="14"/>
        <end position="119"/>
    </location>
</feature>
<keyword evidence="3 5" id="KW-1133">Transmembrane helix</keyword>
<evidence type="ECO:0000256" key="5">
    <source>
        <dbReference type="SAM" id="Phobius"/>
    </source>
</evidence>
<keyword evidence="4 5" id="KW-0472">Membrane</keyword>
<proteinExistence type="predicted"/>
<dbReference type="Proteomes" id="UP000031671">
    <property type="component" value="Unassembled WGS sequence"/>
</dbReference>
<feature type="transmembrane region" description="Helical" evidence="5">
    <location>
        <begin position="59"/>
        <end position="76"/>
    </location>
</feature>
<keyword evidence="2 5" id="KW-0812">Transmembrane</keyword>
<reference evidence="7 8" key="1">
    <citation type="submission" date="2015-01" db="EMBL/GenBank/DDBJ databases">
        <title>Vibrio sp. C1 JCM 19231 whole genome shotgun sequence.</title>
        <authorList>
            <person name="Sawabe T."/>
            <person name="Meirelles P."/>
            <person name="Feng G."/>
            <person name="Sayaka M."/>
            <person name="Hattori M."/>
            <person name="Ohkuma M."/>
        </authorList>
    </citation>
    <scope>NUCLEOTIDE SEQUENCE [LARGE SCALE GENOMIC DNA]</scope>
    <source>
        <strain evidence="8">JCM 19231</strain>
    </source>
</reference>
<feature type="transmembrane region" description="Helical" evidence="5">
    <location>
        <begin position="88"/>
        <end position="109"/>
    </location>
</feature>
<evidence type="ECO:0000313" key="7">
    <source>
        <dbReference type="EMBL" id="GAM56481.1"/>
    </source>
</evidence>
<dbReference type="EMBL" id="BBRZ01000030">
    <property type="protein sequence ID" value="GAM56481.1"/>
    <property type="molecule type" value="Genomic_DNA"/>
</dbReference>
<sequence length="146" mass="16259">MSALYRHITIIYVLLLTGVIGASLFAGAVVAPVIFNSKLALGSVELSRFQEGLIMTENFVRLSYPLALVCLFSFIFELHRYFKVQTDWIALISMSLMVATGLMFSFYFVPEIVYLQAQGPEVTQSPMFSSIHKTSEISFKITAISG</sequence>
<protein>
    <submittedName>
        <fullName evidence="7">Membrane protein</fullName>
    </submittedName>
</protein>
<accession>A0A0B8NRE3</accession>
<dbReference type="Pfam" id="PF13664">
    <property type="entry name" value="DUF4149"/>
    <property type="match status" value="1"/>
</dbReference>
<dbReference type="InterPro" id="IPR025423">
    <property type="entry name" value="TMEM205-like"/>
</dbReference>
<dbReference type="GO" id="GO:0016020">
    <property type="term" value="C:membrane"/>
    <property type="evidence" value="ECO:0007669"/>
    <property type="project" value="UniProtKB-SubCell"/>
</dbReference>
<evidence type="ECO:0000256" key="2">
    <source>
        <dbReference type="ARBA" id="ARBA00022692"/>
    </source>
</evidence>
<evidence type="ECO:0000259" key="6">
    <source>
        <dbReference type="Pfam" id="PF13664"/>
    </source>
</evidence>
<feature type="transmembrane region" description="Helical" evidence="5">
    <location>
        <begin position="12"/>
        <end position="35"/>
    </location>
</feature>
<evidence type="ECO:0000256" key="1">
    <source>
        <dbReference type="ARBA" id="ARBA00004370"/>
    </source>
</evidence>
<name>A0A0B8NRE3_9VIBR</name>
<evidence type="ECO:0000256" key="4">
    <source>
        <dbReference type="ARBA" id="ARBA00023136"/>
    </source>
</evidence>
<gene>
    <name evidence="7" type="ORF">JCM19231_308</name>
</gene>
<organism evidence="7 8">
    <name type="scientific">Vibrio ishigakensis</name>
    <dbReference type="NCBI Taxonomy" id="1481914"/>
    <lineage>
        <taxon>Bacteria</taxon>
        <taxon>Pseudomonadati</taxon>
        <taxon>Pseudomonadota</taxon>
        <taxon>Gammaproteobacteria</taxon>
        <taxon>Vibrionales</taxon>
        <taxon>Vibrionaceae</taxon>
        <taxon>Vibrio</taxon>
    </lineage>
</organism>
<evidence type="ECO:0000313" key="8">
    <source>
        <dbReference type="Proteomes" id="UP000031671"/>
    </source>
</evidence>
<evidence type="ECO:0000256" key="3">
    <source>
        <dbReference type="ARBA" id="ARBA00022989"/>
    </source>
</evidence>
<reference evidence="7 8" key="2">
    <citation type="submission" date="2015-01" db="EMBL/GenBank/DDBJ databases">
        <authorList>
            <consortium name="NBRP consortium"/>
            <person name="Sawabe T."/>
            <person name="Meirelles P."/>
            <person name="Feng G."/>
            <person name="Sayaka M."/>
            <person name="Hattori M."/>
            <person name="Ohkuma M."/>
        </authorList>
    </citation>
    <scope>NUCLEOTIDE SEQUENCE [LARGE SCALE GENOMIC DNA]</scope>
    <source>
        <strain evidence="8">JCM 19231</strain>
    </source>
</reference>